<protein>
    <submittedName>
        <fullName evidence="1">Uncharacterized protein</fullName>
    </submittedName>
</protein>
<organism evidence="1 2">
    <name type="scientific">Pseudoalteromonas rubra</name>
    <dbReference type="NCBI Taxonomy" id="43658"/>
    <lineage>
        <taxon>Bacteria</taxon>
        <taxon>Pseudomonadati</taxon>
        <taxon>Pseudomonadota</taxon>
        <taxon>Gammaproteobacteria</taxon>
        <taxon>Alteromonadales</taxon>
        <taxon>Pseudoalteromonadaceae</taxon>
        <taxon>Pseudoalteromonas</taxon>
    </lineage>
</organism>
<sequence length="371" mass="43014">MQTKKGWNYWNEVKNNPEQNANVADKAILLISLCTQRYFFERAKQSDMLNIGRLFEIIIASLVYTPKLEDLERVIRQAPFHSASALAPANTLIVDEEDNESNEESNDGELRQPDRSINVLLPQLTLEIEKWRNEYKVDQLNLSPWLVYQVFNKVFNQGIRDKVYVNDSTNANLAVQAIAKSFYLIWSAFGSFEKGRLFGLPEVVATNNLKSAKNFESNDHFNLNIRPFSPTKSSRTVAERERFGELSRTVTYVLSRHPLRAWIEDVVEEEEEWFQGSEIQTSKPKSETKKTTGATVKERDRFKERVSEMFGLDSPPKQLSKTFIKKMMQAQEWDRDKFQASLLVLEKEFKDKYTNTFKDAGFECFPEQGSD</sequence>
<evidence type="ECO:0000313" key="2">
    <source>
        <dbReference type="Proteomes" id="UP000069015"/>
    </source>
</evidence>
<dbReference type="Proteomes" id="UP000069015">
    <property type="component" value="Chromosome 1"/>
</dbReference>
<dbReference type="RefSeq" id="WP_058797819.1">
    <property type="nucleotide sequence ID" value="NZ_CP013611.1"/>
</dbReference>
<dbReference type="AlphaFoldDB" id="A0A0U3HTU2"/>
<reference evidence="1 2" key="1">
    <citation type="submission" date="2015-12" db="EMBL/GenBank/DDBJ databases">
        <title>Complete genome sequence of Pseudoalteromonas rubra SCSIO 6842, harboring a conjugative plasmid.</title>
        <authorList>
            <person name="Li B."/>
            <person name="Wang X."/>
        </authorList>
    </citation>
    <scope>NUCLEOTIDE SEQUENCE [LARGE SCALE GENOMIC DNA]</scope>
    <source>
        <strain evidence="1 2">SCSIO 6842</strain>
    </source>
</reference>
<evidence type="ECO:0000313" key="1">
    <source>
        <dbReference type="EMBL" id="ALU44889.1"/>
    </source>
</evidence>
<proteinExistence type="predicted"/>
<name>A0A0U3HTU2_9GAMM</name>
<gene>
    <name evidence="1" type="ORF">AT705_19190</name>
</gene>
<dbReference type="KEGG" id="prr:AT705_19190"/>
<dbReference type="EMBL" id="CP013611">
    <property type="protein sequence ID" value="ALU44889.1"/>
    <property type="molecule type" value="Genomic_DNA"/>
</dbReference>
<accession>A0A0U3HTU2</accession>